<accession>A0AB34KYN0</accession>
<evidence type="ECO:0000256" key="3">
    <source>
        <dbReference type="ARBA" id="ARBA00022989"/>
    </source>
</evidence>
<reference evidence="8 9" key="1">
    <citation type="journal article" date="2020" name="Microbiol. Resour. Announc.">
        <title>Draft Genome Sequence of a Cladosporium Species Isolated from the Mesophotic Ascidian Didemnum maculosum.</title>
        <authorList>
            <person name="Gioti A."/>
            <person name="Siaperas R."/>
            <person name="Nikolaivits E."/>
            <person name="Le Goff G."/>
            <person name="Ouazzani J."/>
            <person name="Kotoulas G."/>
            <person name="Topakas E."/>
        </authorList>
    </citation>
    <scope>NUCLEOTIDE SEQUENCE [LARGE SCALE GENOMIC DNA]</scope>
    <source>
        <strain evidence="8 9">TM138-S3</strain>
    </source>
</reference>
<evidence type="ECO:0000256" key="2">
    <source>
        <dbReference type="ARBA" id="ARBA00022692"/>
    </source>
</evidence>
<organism evidence="8 9">
    <name type="scientific">Cladosporium halotolerans</name>
    <dbReference type="NCBI Taxonomy" id="1052096"/>
    <lineage>
        <taxon>Eukaryota</taxon>
        <taxon>Fungi</taxon>
        <taxon>Dikarya</taxon>
        <taxon>Ascomycota</taxon>
        <taxon>Pezizomycotina</taxon>
        <taxon>Dothideomycetes</taxon>
        <taxon>Dothideomycetidae</taxon>
        <taxon>Cladosporiales</taxon>
        <taxon>Cladosporiaceae</taxon>
        <taxon>Cladosporium</taxon>
    </lineage>
</organism>
<gene>
    <name evidence="8" type="ORF">WHR41_02664</name>
</gene>
<dbReference type="Proteomes" id="UP000803884">
    <property type="component" value="Unassembled WGS sequence"/>
</dbReference>
<comment type="subcellular location">
    <subcellularLocation>
        <location evidence="1">Membrane</location>
        <topology evidence="1">Multi-pass membrane protein</topology>
    </subcellularLocation>
</comment>
<dbReference type="InterPro" id="IPR013901">
    <property type="entry name" value="Anthrone_oxy"/>
</dbReference>
<evidence type="ECO:0000256" key="1">
    <source>
        <dbReference type="ARBA" id="ARBA00004141"/>
    </source>
</evidence>
<evidence type="ECO:0000313" key="9">
    <source>
        <dbReference type="Proteomes" id="UP000803884"/>
    </source>
</evidence>
<keyword evidence="9" id="KW-1185">Reference proteome</keyword>
<feature type="transmembrane region" description="Helical" evidence="7">
    <location>
        <begin position="97"/>
        <end position="118"/>
    </location>
</feature>
<proteinExistence type="inferred from homology"/>
<evidence type="ECO:0000313" key="8">
    <source>
        <dbReference type="EMBL" id="KAL1588892.1"/>
    </source>
</evidence>
<dbReference type="PANTHER" id="PTHR35042">
    <property type="entry name" value="ANTHRONE OXYGENASE ENCC"/>
    <property type="match status" value="1"/>
</dbReference>
<keyword evidence="2 7" id="KW-0812">Transmembrane</keyword>
<feature type="compositionally biased region" description="Basic and acidic residues" evidence="6">
    <location>
        <begin position="132"/>
        <end position="147"/>
    </location>
</feature>
<dbReference type="PANTHER" id="PTHR35042:SF1">
    <property type="entry name" value="DUF1772-DOMAIN-CONTAINING PROTEIN"/>
    <property type="match status" value="1"/>
</dbReference>
<feature type="transmembrane region" description="Helical" evidence="7">
    <location>
        <begin position="68"/>
        <end position="85"/>
    </location>
</feature>
<protein>
    <submittedName>
        <fullName evidence="8">Uncharacterized protein</fullName>
    </submittedName>
</protein>
<evidence type="ECO:0000256" key="7">
    <source>
        <dbReference type="SAM" id="Phobius"/>
    </source>
</evidence>
<name>A0AB34KYN0_9PEZI</name>
<feature type="region of interest" description="Disordered" evidence="6">
    <location>
        <begin position="132"/>
        <end position="162"/>
    </location>
</feature>
<dbReference type="EMBL" id="JAAQHG020000006">
    <property type="protein sequence ID" value="KAL1588892.1"/>
    <property type="molecule type" value="Genomic_DNA"/>
</dbReference>
<keyword evidence="4 7" id="KW-0472">Membrane</keyword>
<dbReference type="AlphaFoldDB" id="A0AB34KYN0"/>
<evidence type="ECO:0000256" key="5">
    <source>
        <dbReference type="ARBA" id="ARBA00034313"/>
    </source>
</evidence>
<keyword evidence="3 7" id="KW-1133">Transmembrane helix</keyword>
<sequence length="224" mass="23604">MASTQPSPPLVAAAKGLAIAASFITTGSLFTTSSAIIPSILHGTTDDASSAQTAAQQFALTYRAGKRTLPPAEILSIVAFGFLAYNSRENARSALTWKLYAGAAAAMFSVIPWTLVLMEQATQKLVQLADAPPHHPEVKPTLEHKPEAGGSGGLLSVPGQNSAATGTITPVEEFEPFDDSPFSADEYERTKVQKMLKQWNGQNGIRLIGPLVAGVLGLWATLSE</sequence>
<dbReference type="GO" id="GO:0016020">
    <property type="term" value="C:membrane"/>
    <property type="evidence" value="ECO:0007669"/>
    <property type="project" value="UniProtKB-SubCell"/>
</dbReference>
<feature type="transmembrane region" description="Helical" evidence="7">
    <location>
        <begin position="204"/>
        <end position="222"/>
    </location>
</feature>
<evidence type="ECO:0000256" key="6">
    <source>
        <dbReference type="SAM" id="MobiDB-lite"/>
    </source>
</evidence>
<comment type="similarity">
    <text evidence="5">Belongs to the anthrone oxygenase family.</text>
</comment>
<dbReference type="GeneID" id="96004108"/>
<dbReference type="Pfam" id="PF08592">
    <property type="entry name" value="Anthrone_oxy"/>
    <property type="match status" value="1"/>
</dbReference>
<dbReference type="RefSeq" id="XP_069231997.1">
    <property type="nucleotide sequence ID" value="XM_069371270.1"/>
</dbReference>
<comment type="caution">
    <text evidence="8">The sequence shown here is derived from an EMBL/GenBank/DDBJ whole genome shotgun (WGS) entry which is preliminary data.</text>
</comment>
<evidence type="ECO:0000256" key="4">
    <source>
        <dbReference type="ARBA" id="ARBA00023136"/>
    </source>
</evidence>